<evidence type="ECO:0000313" key="7">
    <source>
        <dbReference type="Proteomes" id="UP000435112"/>
    </source>
</evidence>
<protein>
    <submittedName>
        <fullName evidence="4">Uncharacterized protein</fullName>
    </submittedName>
</protein>
<evidence type="ECO:0000313" key="4">
    <source>
        <dbReference type="EMBL" id="KAE9344408.1"/>
    </source>
</evidence>
<name>A0A6A4FXF8_9STRA</name>
<dbReference type="EMBL" id="QXFU01000410">
    <property type="protein sequence ID" value="KAE9034259.1"/>
    <property type="molecule type" value="Genomic_DNA"/>
</dbReference>
<dbReference type="AlphaFoldDB" id="A0A6A4FXF8"/>
<dbReference type="Proteomes" id="UP000429607">
    <property type="component" value="Unassembled WGS sequence"/>
</dbReference>
<dbReference type="EMBL" id="QXFT01000422">
    <property type="protein sequence ID" value="KAE9344408.1"/>
    <property type="molecule type" value="Genomic_DNA"/>
</dbReference>
<keyword evidence="1" id="KW-0732">Signal</keyword>
<comment type="caution">
    <text evidence="4">The sequence shown here is derived from an EMBL/GenBank/DDBJ whole genome shotgun (WGS) entry which is preliminary data.</text>
</comment>
<proteinExistence type="predicted"/>
<evidence type="ECO:0000256" key="1">
    <source>
        <dbReference type="SAM" id="SignalP"/>
    </source>
</evidence>
<evidence type="ECO:0000313" key="6">
    <source>
        <dbReference type="Proteomes" id="UP000434957"/>
    </source>
</evidence>
<dbReference type="Proteomes" id="UP000435112">
    <property type="component" value="Unassembled WGS sequence"/>
</dbReference>
<feature type="chain" id="PRO_5036381410" evidence="1">
    <location>
        <begin position="21"/>
        <end position="53"/>
    </location>
</feature>
<sequence length="53" mass="6057">MCCCFMVVCVIYVCFRKVHKSTTYLQGYHCSRHGERDQSVTRAVEKSIGAMPP</sequence>
<organism evidence="4 6">
    <name type="scientific">Phytophthora rubi</name>
    <dbReference type="NCBI Taxonomy" id="129364"/>
    <lineage>
        <taxon>Eukaryota</taxon>
        <taxon>Sar</taxon>
        <taxon>Stramenopiles</taxon>
        <taxon>Oomycota</taxon>
        <taxon>Peronosporomycetes</taxon>
        <taxon>Peronosporales</taxon>
        <taxon>Peronosporaceae</taxon>
        <taxon>Phytophthora</taxon>
    </lineage>
</organism>
<reference evidence="4 6" key="1">
    <citation type="submission" date="2018-08" db="EMBL/GenBank/DDBJ databases">
        <title>Genomic investigation of the strawberry pathogen Phytophthora fragariae indicates pathogenicity is determined by transcriptional variation in three key races.</title>
        <authorList>
            <person name="Adams T.M."/>
            <person name="Armitage A.D."/>
            <person name="Sobczyk M.K."/>
            <person name="Bates H.J."/>
            <person name="Dunwell J.M."/>
            <person name="Nellist C.F."/>
            <person name="Harrison R.J."/>
        </authorList>
    </citation>
    <scope>NUCLEOTIDE SEQUENCE [LARGE SCALE GENOMIC DNA]</scope>
    <source>
        <strain evidence="3 5">SCRP249</strain>
        <strain evidence="2 7">SCRP324</strain>
        <strain evidence="4 6">SCRP333</strain>
    </source>
</reference>
<dbReference type="Proteomes" id="UP000434957">
    <property type="component" value="Unassembled WGS sequence"/>
</dbReference>
<accession>A0A6A4FXF8</accession>
<evidence type="ECO:0000313" key="5">
    <source>
        <dbReference type="Proteomes" id="UP000429607"/>
    </source>
</evidence>
<feature type="signal peptide" evidence="1">
    <location>
        <begin position="1"/>
        <end position="20"/>
    </location>
</feature>
<keyword evidence="6" id="KW-1185">Reference proteome</keyword>
<gene>
    <name evidence="3" type="ORF">PR001_g8461</name>
    <name evidence="2" type="ORF">PR002_g8225</name>
    <name evidence="4" type="ORF">PR003_g8481</name>
</gene>
<evidence type="ECO:0000313" key="2">
    <source>
        <dbReference type="EMBL" id="KAE9034259.1"/>
    </source>
</evidence>
<evidence type="ECO:0000313" key="3">
    <source>
        <dbReference type="EMBL" id="KAE9037223.1"/>
    </source>
</evidence>
<dbReference type="EMBL" id="QXFV01000448">
    <property type="protein sequence ID" value="KAE9037223.1"/>
    <property type="molecule type" value="Genomic_DNA"/>
</dbReference>